<evidence type="ECO:0000256" key="1">
    <source>
        <dbReference type="ARBA" id="ARBA00004141"/>
    </source>
</evidence>
<feature type="transmembrane region" description="Helical" evidence="5">
    <location>
        <begin position="320"/>
        <end position="339"/>
    </location>
</feature>
<evidence type="ECO:0000256" key="5">
    <source>
        <dbReference type="SAM" id="Phobius"/>
    </source>
</evidence>
<feature type="transmembrane region" description="Helical" evidence="5">
    <location>
        <begin position="220"/>
        <end position="238"/>
    </location>
</feature>
<dbReference type="PRINTS" id="PR00762">
    <property type="entry name" value="CLCHANNEL"/>
</dbReference>
<keyword evidence="3 5" id="KW-1133">Transmembrane helix</keyword>
<feature type="transmembrane region" description="Helical" evidence="5">
    <location>
        <begin position="346"/>
        <end position="366"/>
    </location>
</feature>
<dbReference type="EMBL" id="AP024169">
    <property type="protein sequence ID" value="BCN32014.1"/>
    <property type="molecule type" value="Genomic_DNA"/>
</dbReference>
<dbReference type="Proteomes" id="UP000595897">
    <property type="component" value="Chromosome"/>
</dbReference>
<feature type="transmembrane region" description="Helical" evidence="5">
    <location>
        <begin position="12"/>
        <end position="36"/>
    </location>
</feature>
<reference evidence="6 7" key="1">
    <citation type="submission" date="2020-11" db="EMBL/GenBank/DDBJ databases">
        <title>Draft genome sequencing of a Lachnospiraceae strain isolated from anoxic soil subjected to BSD treatment.</title>
        <authorList>
            <person name="Uek A."/>
            <person name="Tonouchi A."/>
        </authorList>
    </citation>
    <scope>NUCLEOTIDE SEQUENCE [LARGE SCALE GENOMIC DNA]</scope>
    <source>
        <strain evidence="6 7">TB5</strain>
    </source>
</reference>
<gene>
    <name evidence="6" type="ORF">bsdtb5_33090</name>
</gene>
<evidence type="ECO:0000313" key="7">
    <source>
        <dbReference type="Proteomes" id="UP000595897"/>
    </source>
</evidence>
<dbReference type="Pfam" id="PF00654">
    <property type="entry name" value="Voltage_CLC"/>
    <property type="match status" value="1"/>
</dbReference>
<accession>A0A7R7IEE2</accession>
<protein>
    <submittedName>
        <fullName evidence="6">Voltage-gated chloride channel protein</fullName>
    </submittedName>
</protein>
<dbReference type="InterPro" id="IPR001807">
    <property type="entry name" value="ClC"/>
</dbReference>
<dbReference type="KEGG" id="ahb:bsdtb5_33090"/>
<dbReference type="RefSeq" id="WP_271713097.1">
    <property type="nucleotide sequence ID" value="NZ_AP024169.1"/>
</dbReference>
<dbReference type="Gene3D" id="1.10.3080.10">
    <property type="entry name" value="Clc chloride channel"/>
    <property type="match status" value="1"/>
</dbReference>
<keyword evidence="7" id="KW-1185">Reference proteome</keyword>
<dbReference type="AlphaFoldDB" id="A0A7R7IEE2"/>
<keyword evidence="2 5" id="KW-0812">Transmembrane</keyword>
<dbReference type="GO" id="GO:0015108">
    <property type="term" value="F:chloride transmembrane transporter activity"/>
    <property type="evidence" value="ECO:0007669"/>
    <property type="project" value="InterPro"/>
</dbReference>
<feature type="transmembrane region" description="Helical" evidence="5">
    <location>
        <begin position="48"/>
        <end position="66"/>
    </location>
</feature>
<proteinExistence type="predicted"/>
<evidence type="ECO:0000313" key="6">
    <source>
        <dbReference type="EMBL" id="BCN32014.1"/>
    </source>
</evidence>
<sequence>MLQKIFEQYRDSFLLAIIAVIIGVITGAIDCLFGKILINISTFRDANFIKLIFLLPFLGLFIIFLYKKYGKNSIKGMSLVFGVAHNEEDSIPLRLVPLVIISTWLTHLFGGSAGREGVAVQIGATIADNLGKLTKIKDSKKILIVTGMAAGFSGLFHTPIAAIFFALEVLVVGSLEYNALLPAVIASFVSNYTSSQLGLEKFHVILKTHLVFNIETIIKISIISILFGIVGGLFAHILNHTKQFLTKKLPNPYMKIAIIGAILSITLVTIHFGRYSGLGTNLINDSFLKSSDHIYVYDWLFKFVLTIVTLAAGFQGGEVTPLFAIGSSLGVILGSLLGLPCTLVAALGYSSVFAGATNTFIAPIFIGVEVFGYENLPYFFLSCSIAYLFSGNKSIYTSQKVLESRKEL</sequence>
<comment type="subcellular location">
    <subcellularLocation>
        <location evidence="1">Membrane</location>
        <topology evidence="1">Multi-pass membrane protein</topology>
    </subcellularLocation>
</comment>
<dbReference type="PANTHER" id="PTHR43427">
    <property type="entry name" value="CHLORIDE CHANNEL PROTEIN CLC-E"/>
    <property type="match status" value="1"/>
</dbReference>
<dbReference type="InterPro" id="IPR014743">
    <property type="entry name" value="Cl-channel_core"/>
</dbReference>
<evidence type="ECO:0000256" key="4">
    <source>
        <dbReference type="ARBA" id="ARBA00023136"/>
    </source>
</evidence>
<feature type="transmembrane region" description="Helical" evidence="5">
    <location>
        <begin position="179"/>
        <end position="199"/>
    </location>
</feature>
<feature type="transmembrane region" description="Helical" evidence="5">
    <location>
        <begin position="253"/>
        <end position="273"/>
    </location>
</feature>
<dbReference type="SUPFAM" id="SSF81340">
    <property type="entry name" value="Clc chloride channel"/>
    <property type="match status" value="1"/>
</dbReference>
<keyword evidence="4 5" id="KW-0472">Membrane</keyword>
<dbReference type="InterPro" id="IPR050368">
    <property type="entry name" value="ClC-type_chloride_channel"/>
</dbReference>
<evidence type="ECO:0000256" key="2">
    <source>
        <dbReference type="ARBA" id="ARBA00022692"/>
    </source>
</evidence>
<name>A0A7R7IEE2_9FIRM</name>
<organism evidence="6 7">
    <name type="scientific">Anaeromicropila herbilytica</name>
    <dbReference type="NCBI Taxonomy" id="2785025"/>
    <lineage>
        <taxon>Bacteria</taxon>
        <taxon>Bacillati</taxon>
        <taxon>Bacillota</taxon>
        <taxon>Clostridia</taxon>
        <taxon>Lachnospirales</taxon>
        <taxon>Lachnospiraceae</taxon>
        <taxon>Anaeromicropila</taxon>
    </lineage>
</organism>
<dbReference type="PANTHER" id="PTHR43427:SF12">
    <property type="entry name" value="CHLORIDE TRANSPORTER"/>
    <property type="match status" value="1"/>
</dbReference>
<evidence type="ECO:0000256" key="3">
    <source>
        <dbReference type="ARBA" id="ARBA00022989"/>
    </source>
</evidence>
<dbReference type="GO" id="GO:0016020">
    <property type="term" value="C:membrane"/>
    <property type="evidence" value="ECO:0007669"/>
    <property type="project" value="UniProtKB-SubCell"/>
</dbReference>
<feature type="transmembrane region" description="Helical" evidence="5">
    <location>
        <begin position="294"/>
        <end position="314"/>
    </location>
</feature>
<feature type="transmembrane region" description="Helical" evidence="5">
    <location>
        <begin position="142"/>
        <end position="167"/>
    </location>
</feature>